<dbReference type="GO" id="GO:0007015">
    <property type="term" value="P:actin filament organization"/>
    <property type="evidence" value="ECO:0007669"/>
    <property type="project" value="InterPro"/>
</dbReference>
<comment type="subcellular location">
    <subcellularLocation>
        <location evidence="1">Cytoplasm</location>
        <location evidence="1">Cytoskeleton</location>
    </subcellularLocation>
</comment>
<keyword evidence="4" id="KW-0206">Cytoskeleton</keyword>
<feature type="compositionally biased region" description="Pro residues" evidence="5">
    <location>
        <begin position="175"/>
        <end position="202"/>
    </location>
</feature>
<feature type="compositionally biased region" description="Pro residues" evidence="5">
    <location>
        <begin position="143"/>
        <end position="162"/>
    </location>
</feature>
<evidence type="ECO:0000256" key="4">
    <source>
        <dbReference type="ARBA" id="ARBA00023212"/>
    </source>
</evidence>
<keyword evidence="8" id="KW-1185">Reference proteome</keyword>
<dbReference type="CDD" id="cd00132">
    <property type="entry name" value="CRIB"/>
    <property type="match status" value="1"/>
</dbReference>
<dbReference type="Proteomes" id="UP000792457">
    <property type="component" value="Unassembled WGS sequence"/>
</dbReference>
<keyword evidence="2" id="KW-0963">Cytoplasm</keyword>
<organism evidence="7 8">
    <name type="scientific">Ladona fulva</name>
    <name type="common">Scarce chaser dragonfly</name>
    <name type="synonym">Libellula fulva</name>
    <dbReference type="NCBI Taxonomy" id="123851"/>
    <lineage>
        <taxon>Eukaryota</taxon>
        <taxon>Metazoa</taxon>
        <taxon>Ecdysozoa</taxon>
        <taxon>Arthropoda</taxon>
        <taxon>Hexapoda</taxon>
        <taxon>Insecta</taxon>
        <taxon>Pterygota</taxon>
        <taxon>Palaeoptera</taxon>
        <taxon>Odonata</taxon>
        <taxon>Epiprocta</taxon>
        <taxon>Anisoptera</taxon>
        <taxon>Libelluloidea</taxon>
        <taxon>Libellulidae</taxon>
        <taxon>Ladona</taxon>
    </lineage>
</organism>
<name>A0A8K0P375_LADFU</name>
<accession>A0A8K0P375</accession>
<feature type="compositionally biased region" description="Basic and acidic residues" evidence="5">
    <location>
        <begin position="56"/>
        <end position="66"/>
    </location>
</feature>
<comment type="caution">
    <text evidence="7">The sequence shown here is derived from an EMBL/GenBank/DDBJ whole genome shotgun (WGS) entry which is preliminary data.</text>
</comment>
<evidence type="ECO:0000313" key="8">
    <source>
        <dbReference type="Proteomes" id="UP000792457"/>
    </source>
</evidence>
<reference evidence="7" key="1">
    <citation type="submission" date="2013-04" db="EMBL/GenBank/DDBJ databases">
        <authorList>
            <person name="Qu J."/>
            <person name="Murali S.C."/>
            <person name="Bandaranaike D."/>
            <person name="Bellair M."/>
            <person name="Blankenburg K."/>
            <person name="Chao H."/>
            <person name="Dinh H."/>
            <person name="Doddapaneni H."/>
            <person name="Downs B."/>
            <person name="Dugan-Rocha S."/>
            <person name="Elkadiri S."/>
            <person name="Gnanaolivu R.D."/>
            <person name="Hernandez B."/>
            <person name="Javaid M."/>
            <person name="Jayaseelan J.C."/>
            <person name="Lee S."/>
            <person name="Li M."/>
            <person name="Ming W."/>
            <person name="Munidasa M."/>
            <person name="Muniz J."/>
            <person name="Nguyen L."/>
            <person name="Ongeri F."/>
            <person name="Osuji N."/>
            <person name="Pu L.-L."/>
            <person name="Puazo M."/>
            <person name="Qu C."/>
            <person name="Quiroz J."/>
            <person name="Raj R."/>
            <person name="Weissenberger G."/>
            <person name="Xin Y."/>
            <person name="Zou X."/>
            <person name="Han Y."/>
            <person name="Richards S."/>
            <person name="Worley K."/>
            <person name="Muzny D."/>
            <person name="Gibbs R."/>
        </authorList>
    </citation>
    <scope>NUCLEOTIDE SEQUENCE</scope>
    <source>
        <strain evidence="7">Sampled in the wild</strain>
    </source>
</reference>
<dbReference type="EMBL" id="KZ308788">
    <property type="protein sequence ID" value="KAG8234185.1"/>
    <property type="molecule type" value="Genomic_DNA"/>
</dbReference>
<evidence type="ECO:0000259" key="6">
    <source>
        <dbReference type="PROSITE" id="PS50108"/>
    </source>
</evidence>
<gene>
    <name evidence="7" type="ORF">J437_LFUL007345</name>
</gene>
<feature type="compositionally biased region" description="Low complexity" evidence="5">
    <location>
        <begin position="209"/>
        <end position="223"/>
    </location>
</feature>
<evidence type="ECO:0000313" key="7">
    <source>
        <dbReference type="EMBL" id="KAG8234185.1"/>
    </source>
</evidence>
<dbReference type="InterPro" id="IPR011026">
    <property type="entry name" value="WAS_C"/>
</dbReference>
<dbReference type="SUPFAM" id="SSF47912">
    <property type="entry name" value="Wiscott-Aldrich syndrome protein, WASP, C-terminal domain"/>
    <property type="match status" value="1"/>
</dbReference>
<evidence type="ECO:0000256" key="3">
    <source>
        <dbReference type="ARBA" id="ARBA00022553"/>
    </source>
</evidence>
<feature type="domain" description="CRIB" evidence="6">
    <location>
        <begin position="69"/>
        <end position="82"/>
    </location>
</feature>
<dbReference type="Pfam" id="PF00786">
    <property type="entry name" value="PBD"/>
    <property type="match status" value="1"/>
</dbReference>
<protein>
    <recommendedName>
        <fullName evidence="6">CRIB domain-containing protein</fullName>
    </recommendedName>
</protein>
<dbReference type="SMART" id="SM00285">
    <property type="entry name" value="PBD"/>
    <property type="match status" value="1"/>
</dbReference>
<reference evidence="7" key="2">
    <citation type="submission" date="2017-10" db="EMBL/GenBank/DDBJ databases">
        <title>Ladona fulva Genome sequencing and assembly.</title>
        <authorList>
            <person name="Murali S."/>
            <person name="Richards S."/>
            <person name="Bandaranaike D."/>
            <person name="Bellair M."/>
            <person name="Blankenburg K."/>
            <person name="Chao H."/>
            <person name="Dinh H."/>
            <person name="Doddapaneni H."/>
            <person name="Dugan-Rocha S."/>
            <person name="Elkadiri S."/>
            <person name="Gnanaolivu R."/>
            <person name="Hernandez B."/>
            <person name="Skinner E."/>
            <person name="Javaid M."/>
            <person name="Lee S."/>
            <person name="Li M."/>
            <person name="Ming W."/>
            <person name="Munidasa M."/>
            <person name="Muniz J."/>
            <person name="Nguyen L."/>
            <person name="Hughes D."/>
            <person name="Osuji N."/>
            <person name="Pu L.-L."/>
            <person name="Puazo M."/>
            <person name="Qu C."/>
            <person name="Quiroz J."/>
            <person name="Raj R."/>
            <person name="Weissenberger G."/>
            <person name="Xin Y."/>
            <person name="Zou X."/>
            <person name="Han Y."/>
            <person name="Worley K."/>
            <person name="Muzny D."/>
            <person name="Gibbs R."/>
        </authorList>
    </citation>
    <scope>NUCLEOTIDE SEQUENCE</scope>
    <source>
        <strain evidence="7">Sampled in the wild</strain>
    </source>
</reference>
<feature type="region of interest" description="Disordered" evidence="5">
    <location>
        <begin position="133"/>
        <end position="284"/>
    </location>
</feature>
<evidence type="ECO:0000256" key="1">
    <source>
        <dbReference type="ARBA" id="ARBA00004245"/>
    </source>
</evidence>
<dbReference type="InterPro" id="IPR036936">
    <property type="entry name" value="CRIB_dom_sf"/>
</dbReference>
<dbReference type="GO" id="GO:0005856">
    <property type="term" value="C:cytoskeleton"/>
    <property type="evidence" value="ECO:0007669"/>
    <property type="project" value="UniProtKB-SubCell"/>
</dbReference>
<dbReference type="PROSITE" id="PS50108">
    <property type="entry name" value="CRIB"/>
    <property type="match status" value="1"/>
</dbReference>
<sequence>MLSDRRSRPISHVQPPGQPQPRNQDSGALQPPRQNIPNGLPESPSLSIGNRRKGRREKDNRRKITKADIGLPQDFRHVSHVGWDPNRGFDLDNVEDPQLKQFFDMAGVSESQLQDRETREFIYDFINRHGGLDAVKGDIHATPSPPSGPPPMPTPKPPPPVPARYVSAPNTSRTTPPPPPPQQPPPPIRTGPLPPPPPPPIRTLPKAESSPSSGARQTSSGSSPAVAPPPPPPPPPPPLEPPMPPPPPPPPVDGASGNGSLPPLSDAHSTLMDAIKTGKTLKVM</sequence>
<dbReference type="FunFam" id="3.90.810.10:FF:000003">
    <property type="entry name" value="Neural Wiskott-Aldrich syndrome protein-like"/>
    <property type="match status" value="1"/>
</dbReference>
<evidence type="ECO:0000256" key="5">
    <source>
        <dbReference type="SAM" id="MobiDB-lite"/>
    </source>
</evidence>
<dbReference type="AlphaFoldDB" id="A0A8K0P375"/>
<dbReference type="OrthoDB" id="8963340at2759"/>
<proteinExistence type="predicted"/>
<feature type="compositionally biased region" description="Polar residues" evidence="5">
    <location>
        <begin position="20"/>
        <end position="37"/>
    </location>
</feature>
<dbReference type="Gene3D" id="3.90.810.10">
    <property type="entry name" value="CRIB domain"/>
    <property type="match status" value="1"/>
</dbReference>
<evidence type="ECO:0000256" key="2">
    <source>
        <dbReference type="ARBA" id="ARBA00022490"/>
    </source>
</evidence>
<feature type="compositionally biased region" description="Pro residues" evidence="5">
    <location>
        <begin position="226"/>
        <end position="252"/>
    </location>
</feature>
<feature type="region of interest" description="Disordered" evidence="5">
    <location>
        <begin position="1"/>
        <end position="73"/>
    </location>
</feature>
<dbReference type="InterPro" id="IPR000095">
    <property type="entry name" value="CRIB_dom"/>
</dbReference>
<keyword evidence="3" id="KW-0597">Phosphoprotein</keyword>